<evidence type="ECO:0000313" key="12">
    <source>
        <dbReference type="EMBL" id="PWA01498.1"/>
    </source>
</evidence>
<evidence type="ECO:0000256" key="2">
    <source>
        <dbReference type="ARBA" id="ARBA00006850"/>
    </source>
</evidence>
<keyword evidence="9" id="KW-0687">Ribonucleoprotein</keyword>
<feature type="domain" description="Sm" evidence="11">
    <location>
        <begin position="1996"/>
        <end position="2072"/>
    </location>
</feature>
<dbReference type="FunFam" id="2.30.30.100:FF:000003">
    <property type="entry name" value="U6 snRNA-associated Sm-like protein LSm5"/>
    <property type="match status" value="1"/>
</dbReference>
<evidence type="ECO:0000256" key="7">
    <source>
        <dbReference type="ARBA" id="ARBA00023187"/>
    </source>
</evidence>
<feature type="region of interest" description="Disordered" evidence="10">
    <location>
        <begin position="576"/>
        <end position="665"/>
    </location>
</feature>
<keyword evidence="4" id="KW-0747">Spliceosome</keyword>
<dbReference type="Gene3D" id="2.30.30.100">
    <property type="match status" value="1"/>
</dbReference>
<feature type="compositionally biased region" description="Acidic residues" evidence="10">
    <location>
        <begin position="580"/>
        <end position="590"/>
    </location>
</feature>
<dbReference type="GO" id="GO:0000398">
    <property type="term" value="P:mRNA splicing, via spliceosome"/>
    <property type="evidence" value="ECO:0007669"/>
    <property type="project" value="TreeGrafter"/>
</dbReference>
<dbReference type="GO" id="GO:0003723">
    <property type="term" value="F:RNA binding"/>
    <property type="evidence" value="ECO:0007669"/>
    <property type="project" value="UniProtKB-KW"/>
</dbReference>
<dbReference type="GO" id="GO:0005681">
    <property type="term" value="C:spliceosomal complex"/>
    <property type="evidence" value="ECO:0007669"/>
    <property type="project" value="UniProtKB-KW"/>
</dbReference>
<feature type="region of interest" description="Disordered" evidence="10">
    <location>
        <begin position="1749"/>
        <end position="1779"/>
    </location>
</feature>
<keyword evidence="8" id="KW-0539">Nucleus</keyword>
<keyword evidence="13" id="KW-1185">Reference proteome</keyword>
<reference evidence="12 13" key="1">
    <citation type="journal article" date="2018" name="MBio">
        <title>Comparative Genomics Reveals the Core Gene Toolbox for the Fungus-Insect Symbiosis.</title>
        <authorList>
            <person name="Wang Y."/>
            <person name="Stata M."/>
            <person name="Wang W."/>
            <person name="Stajich J.E."/>
            <person name="White M.M."/>
            <person name="Moncalvo J.M."/>
        </authorList>
    </citation>
    <scope>NUCLEOTIDE SEQUENCE [LARGE SCALE GENOMIC DNA]</scope>
    <source>
        <strain evidence="12 13">AUS-126-30</strain>
    </source>
</reference>
<dbReference type="PANTHER" id="PTHR20971">
    <property type="entry name" value="U6 SNRNA-ASSOCIATED PROTEIN"/>
    <property type="match status" value="1"/>
</dbReference>
<feature type="compositionally biased region" description="Low complexity" evidence="10">
    <location>
        <begin position="1749"/>
        <end position="1761"/>
    </location>
</feature>
<dbReference type="SUPFAM" id="SSF50182">
    <property type="entry name" value="Sm-like ribonucleoproteins"/>
    <property type="match status" value="1"/>
</dbReference>
<name>A0A2U1J948_SMIAN</name>
<dbReference type="GO" id="GO:0005688">
    <property type="term" value="C:U6 snRNP"/>
    <property type="evidence" value="ECO:0007669"/>
    <property type="project" value="TreeGrafter"/>
</dbReference>
<protein>
    <recommendedName>
        <fullName evidence="11">Sm domain-containing protein</fullName>
    </recommendedName>
</protein>
<dbReference type="PANTHER" id="PTHR20971:SF0">
    <property type="entry name" value="U6 SNRNA-ASSOCIATED SM-LIKE PROTEIN LSM5"/>
    <property type="match status" value="1"/>
</dbReference>
<feature type="compositionally biased region" description="Polar residues" evidence="10">
    <location>
        <begin position="1066"/>
        <end position="1087"/>
    </location>
</feature>
<keyword evidence="5" id="KW-0694">RNA-binding</keyword>
<dbReference type="InterPro" id="IPR047575">
    <property type="entry name" value="Sm"/>
</dbReference>
<evidence type="ECO:0000313" key="13">
    <source>
        <dbReference type="Proteomes" id="UP000245591"/>
    </source>
</evidence>
<evidence type="ECO:0000256" key="9">
    <source>
        <dbReference type="ARBA" id="ARBA00023274"/>
    </source>
</evidence>
<dbReference type="CDD" id="cd01732">
    <property type="entry name" value="LSm5"/>
    <property type="match status" value="1"/>
</dbReference>
<evidence type="ECO:0000256" key="4">
    <source>
        <dbReference type="ARBA" id="ARBA00022728"/>
    </source>
</evidence>
<dbReference type="SMART" id="SM00651">
    <property type="entry name" value="Sm"/>
    <property type="match status" value="1"/>
</dbReference>
<dbReference type="GO" id="GO:1990726">
    <property type="term" value="C:Lsm1-7-Pat1 complex"/>
    <property type="evidence" value="ECO:0007669"/>
    <property type="project" value="TreeGrafter"/>
</dbReference>
<evidence type="ECO:0000256" key="3">
    <source>
        <dbReference type="ARBA" id="ARBA00022664"/>
    </source>
</evidence>
<comment type="similarity">
    <text evidence="2">Belongs to the snRNP Sm proteins family.</text>
</comment>
<feature type="compositionally biased region" description="Polar residues" evidence="10">
    <location>
        <begin position="642"/>
        <end position="651"/>
    </location>
</feature>
<dbReference type="Pfam" id="PF01423">
    <property type="entry name" value="LSM"/>
    <property type="match status" value="1"/>
</dbReference>
<dbReference type="EMBL" id="MBFU01000167">
    <property type="protein sequence ID" value="PWA01498.1"/>
    <property type="molecule type" value="Genomic_DNA"/>
</dbReference>
<dbReference type="InterPro" id="IPR010920">
    <property type="entry name" value="LSM_dom_sf"/>
</dbReference>
<evidence type="ECO:0000256" key="5">
    <source>
        <dbReference type="ARBA" id="ARBA00022884"/>
    </source>
</evidence>
<evidence type="ECO:0000256" key="8">
    <source>
        <dbReference type="ARBA" id="ARBA00023242"/>
    </source>
</evidence>
<evidence type="ECO:0000256" key="1">
    <source>
        <dbReference type="ARBA" id="ARBA00004123"/>
    </source>
</evidence>
<accession>A0A2U1J948</accession>
<feature type="compositionally biased region" description="Basic and acidic residues" evidence="10">
    <location>
        <begin position="1107"/>
        <end position="1118"/>
    </location>
</feature>
<proteinExistence type="inferred from homology"/>
<dbReference type="InterPro" id="IPR001163">
    <property type="entry name" value="Sm_dom_euk/arc"/>
</dbReference>
<evidence type="ECO:0000256" key="6">
    <source>
        <dbReference type="ARBA" id="ARBA00022990"/>
    </source>
</evidence>
<keyword evidence="7" id="KW-0508">mRNA splicing</keyword>
<keyword evidence="3" id="KW-0507">mRNA processing</keyword>
<comment type="caution">
    <text evidence="12">The sequence shown here is derived from an EMBL/GenBank/DDBJ whole genome shotgun (WGS) entry which is preliminary data.</text>
</comment>
<feature type="region of interest" description="Disordered" evidence="10">
    <location>
        <begin position="1345"/>
        <end position="1365"/>
    </location>
</feature>
<keyword evidence="6" id="KW-0007">Acetylation</keyword>
<feature type="region of interest" description="Disordered" evidence="10">
    <location>
        <begin position="1025"/>
        <end position="1118"/>
    </location>
</feature>
<evidence type="ECO:0000256" key="10">
    <source>
        <dbReference type="SAM" id="MobiDB-lite"/>
    </source>
</evidence>
<dbReference type="GO" id="GO:0046540">
    <property type="term" value="C:U4/U6 x U5 tri-snRNP complex"/>
    <property type="evidence" value="ECO:0007669"/>
    <property type="project" value="TreeGrafter"/>
</dbReference>
<feature type="region of interest" description="Disordered" evidence="10">
    <location>
        <begin position="900"/>
        <end position="927"/>
    </location>
</feature>
<sequence>MNMDKKTDTLVQNVDANTFVGDFKTFIHEKNTVEYTESATLASSWQSYNTQQEAELLSNTNMKDFWDARQEFVQDSINELVSSVKKKSFVENDNSKGVAFQFMEISANRTAKEIKFDYYCLSKSGANKNCEILLKQSLKTSKSQPNLILPKTKLGKKHDTKNSKDNIFDNIQIDIKINNKPNSNDLVTIEREVVNGFVEIVIDTDYINLQDNQLKNIEIEICEYTLLSTPKSNKKESNFSTTKPKKFKVLGISGGAVDSNRISKILKPSATANLNKKTNSQKFQILKIPFHFTTAPLNDIKKNHEHTFWYFQSRLNLETKNKYENIVFSKGIRIHVAPKLSPNELKLIKSKLNIGHTTNSKKNTFEANAYINSQILSSDDMIIAKLEIKRDMLNQKDISVSTTIYEHSNQLILEKSSSTKNKNSYDSKERKVSLKQISKVNMLGSSSYNQKKLETMTNSTDIMKSIYKIPIKIPGSIFSTESKKYFLQAGNIEYLVEIRVFIEGESLPLRIPVYLFKKQLSSFYGFIKENKEFGWGPETLNLDRKLNEKNESLELEFLSFAGIVGTSHFRPKCSVADAGTDSDDISEETGSDVQSLRVQDKNSVGGKHEIQNQKDMNNETDKLATETEQKTKPKESKVLDSGSESEYSSFEDNVEQKKRRNLVNRSKLFNKKMGNENVPIAKMTKNPKEAQKPTANPVNNAPYGQIPIIGYAVPSGMQFMQNVMPVPAPHVYYQPVPYQMQAPQYYGGGMQMNRMGYEYLRQQYMGPPRPLSANFGPSGIGSTEYQRVNMSSEGLNYQKMGYMRQREPVEKRGSNLGCSNYGHNWRYGKLPNGIETERKLNAKIVDQINGKTKRLVSLKKKKTLISKNGLLFRRTRNQPNLPQKSLSALFKDIKSPEYHTEDGFSSIHSNSVQNEKDEDAVQTNGSQGKNDFVETSLLGNNFNFENPVNTDTQAQNLGFPRYLVTKSQVNKVARQKLGTIKAKKYEESVSIAQATIVPEKSEFELENISDPNNFTSTNKRTISLPNKEKNTTVPSSVPYISRLDPASSPKIFSKTLRQQQKETPKKQNQNQKTSANTNFQNEFTQEVNGLPPKKGNIDHQKQSKVLDTNKKSRVKRNDSVLDSSNEFENNYFENNNKFEYQNKNISYQDKGNIAVTKTPMFVGKDSNALIDIESVFNRKSNNRNAPWVNASSVSPSPNVFSKREVTNINEEEEGIHKPLEYDRQNSTLDPKASSNLEKVLLEFENSKAKLKSLPPRGTSKNTLDITPDSFLDSDIQTKIVLNTSIFSTEGQDFQYQTLSKKPLPDLPSVKEPDTGTQKEEELPEETEYKKLPLLPEDIKIKAFASNRHPDPIENAPSVQKDNEKQSDTGFKLCGFSKAGGGSLTAAINLYGNGVDEELLRNEFKKQKSLKDTIDSREKSIYNHKFSQSKTRARNKVEMDNNGSKVKNSSKFLIAPKGIFKKFLNKIKTEKHHHNSHISYNENYELSSPVDVNSLRSKRNNTIFVGTSEKKTITGSLYRKYRNSIKQKHKSATIGSPRPRNVQGLSKIVLERKDSVIADKDIPPENKNTGLLPIPPKKDFHQSKDIRQLENFNSLQKIPNTNGKEKLTLDVPKSSPLIDNMSSYIVRSGSHNSTNRHGNTMIQEKVTKNSPLRTKKTKSIQPLTQHQQVPETPILGFNLMNTAYNPSSNKERQTNDVVGEQNVTSDRNNHSLAKNMALRDKGAAAAFSAVMAQKQMEAIGDSVYFEYNNPNSSSPKNLPPRSTSVSKNVINGKHNSKKVNGSRSVKNLMTLEDLNSGENVEDLYRRLERNKNDFFANAWNTAEALSYDFKAPMFDSELNPKRNSSRIIKSAKNSKSRMEFKSLEKYKDLPLPSIKSKQFEMSSFESGFSNISALDLEGSNIKLPRTSLSMLPSIIINRSINKLGKENAKSNQPFGNPNSDMHQFLNSEENADMWRLVSPDYSIKSTQTRRSNGMAYEAILRLPSPPIGYIPTIHKTTPPKLIDKCIGSKIWILMKFNKEFVGTLQGFDDYVNIVLEDVTEFEHLPDGQIKTNKVKQILLNGNNICLLVPGGEGPQIPT</sequence>
<comment type="subcellular location">
    <subcellularLocation>
        <location evidence="1">Nucleus</location>
    </subcellularLocation>
</comment>
<feature type="compositionally biased region" description="Basic and acidic residues" evidence="10">
    <location>
        <begin position="606"/>
        <end position="638"/>
    </location>
</feature>
<organism evidence="12 13">
    <name type="scientific">Smittium angustum</name>
    <dbReference type="NCBI Taxonomy" id="133377"/>
    <lineage>
        <taxon>Eukaryota</taxon>
        <taxon>Fungi</taxon>
        <taxon>Fungi incertae sedis</taxon>
        <taxon>Zoopagomycota</taxon>
        <taxon>Kickxellomycotina</taxon>
        <taxon>Harpellomycetes</taxon>
        <taxon>Harpellales</taxon>
        <taxon>Legeriomycetaceae</taxon>
        <taxon>Smittium</taxon>
    </lineage>
</organism>
<dbReference type="InterPro" id="IPR033871">
    <property type="entry name" value="LSm5"/>
</dbReference>
<dbReference type="PROSITE" id="PS52002">
    <property type="entry name" value="SM"/>
    <property type="match status" value="1"/>
</dbReference>
<gene>
    <name evidence="12" type="ORF">BB558_002409</name>
</gene>
<evidence type="ECO:0000259" key="11">
    <source>
        <dbReference type="PROSITE" id="PS52002"/>
    </source>
</evidence>
<feature type="region of interest" description="Disordered" evidence="10">
    <location>
        <begin position="1298"/>
        <end position="1326"/>
    </location>
</feature>
<dbReference type="Proteomes" id="UP000245591">
    <property type="component" value="Unassembled WGS sequence"/>
</dbReference>
<feature type="compositionally biased region" description="Basic and acidic residues" evidence="10">
    <location>
        <begin position="1308"/>
        <end position="1326"/>
    </location>
</feature>